<gene>
    <name evidence="3" type="ORF">FJT64_007971</name>
</gene>
<feature type="signal peptide" evidence="1">
    <location>
        <begin position="1"/>
        <end position="19"/>
    </location>
</feature>
<dbReference type="AlphaFoldDB" id="A0A6A4VRW9"/>
<feature type="domain" description="Alpha/beta hydrolase fold-5" evidence="2">
    <location>
        <begin position="35"/>
        <end position="157"/>
    </location>
</feature>
<comment type="caution">
    <text evidence="3">The sequence shown here is derived from an EMBL/GenBank/DDBJ whole genome shotgun (WGS) entry which is preliminary data.</text>
</comment>
<keyword evidence="1" id="KW-0732">Signal</keyword>
<dbReference type="GO" id="GO:0016787">
    <property type="term" value="F:hydrolase activity"/>
    <property type="evidence" value="ECO:0007669"/>
    <property type="project" value="InterPro"/>
</dbReference>
<dbReference type="EMBL" id="VIIS01001693">
    <property type="protein sequence ID" value="KAF0294334.1"/>
    <property type="molecule type" value="Genomic_DNA"/>
</dbReference>
<dbReference type="Proteomes" id="UP000440578">
    <property type="component" value="Unassembled WGS sequence"/>
</dbReference>
<dbReference type="InterPro" id="IPR029058">
    <property type="entry name" value="AB_hydrolase_fold"/>
</dbReference>
<sequence length="479" mass="51374">MGFRAIPLLLPLLAVVSDALILLPPETPGVNDTALIIVQGADVYPEQYRALGLAIQSATSISLWVAIPEGFVGNYPNPVQLPGLATDALAQLADAGMPVDAPVFLSGHSLGGIVVQGYAEEQADTLAGLLIFGSYLTDRPLATFPMPVLHLVGTLDGGQARPTRMSETYSELVALQAEDDSANLLKPVILLEAVNHAHFFSGEIPPTVAANDILSELDADEARVLIGARCAAFLAMKSGGADEASRRLLVDDYSATGEYLAPLYDLQEQEADSDDRSPWAEKAQRYMFNVLDESVTVDIQSYHIASLSELEHEHNQLNITGDLTADLSIFSSVEFPLDPVDAAPGPHASSELAVKMVSQELLAAKLPVGQFGDVRSCADVNQMTLAAAVEAAPPAAFERYQRRGLPVTYLEDHQAGAGPLWVQERLRLHYNEDGLEIQSVAIKTAPDSIFYGGSNYCKLLSPTRALEYVLIDSLKGTQP</sequence>
<organism evidence="3 4">
    <name type="scientific">Amphibalanus amphitrite</name>
    <name type="common">Striped barnacle</name>
    <name type="synonym">Balanus amphitrite</name>
    <dbReference type="NCBI Taxonomy" id="1232801"/>
    <lineage>
        <taxon>Eukaryota</taxon>
        <taxon>Metazoa</taxon>
        <taxon>Ecdysozoa</taxon>
        <taxon>Arthropoda</taxon>
        <taxon>Crustacea</taxon>
        <taxon>Multicrustacea</taxon>
        <taxon>Cirripedia</taxon>
        <taxon>Thoracica</taxon>
        <taxon>Thoracicalcarea</taxon>
        <taxon>Balanomorpha</taxon>
        <taxon>Balanoidea</taxon>
        <taxon>Balanidae</taxon>
        <taxon>Amphibalaninae</taxon>
        <taxon>Amphibalanus</taxon>
    </lineage>
</organism>
<protein>
    <recommendedName>
        <fullName evidence="2">Alpha/beta hydrolase fold-5 domain-containing protein</fullName>
    </recommendedName>
</protein>
<evidence type="ECO:0000313" key="3">
    <source>
        <dbReference type="EMBL" id="KAF0294334.1"/>
    </source>
</evidence>
<dbReference type="Pfam" id="PF12695">
    <property type="entry name" value="Abhydrolase_5"/>
    <property type="match status" value="1"/>
</dbReference>
<proteinExistence type="predicted"/>
<evidence type="ECO:0000259" key="2">
    <source>
        <dbReference type="Pfam" id="PF12695"/>
    </source>
</evidence>
<dbReference type="InterPro" id="IPR029059">
    <property type="entry name" value="AB_hydrolase_5"/>
</dbReference>
<name>A0A6A4VRW9_AMPAM</name>
<accession>A0A6A4VRW9</accession>
<reference evidence="3 4" key="1">
    <citation type="submission" date="2019-07" db="EMBL/GenBank/DDBJ databases">
        <title>Draft genome assembly of a fouling barnacle, Amphibalanus amphitrite (Darwin, 1854): The first reference genome for Thecostraca.</title>
        <authorList>
            <person name="Kim W."/>
        </authorList>
    </citation>
    <scope>NUCLEOTIDE SEQUENCE [LARGE SCALE GENOMIC DNA]</scope>
    <source>
        <strain evidence="3">SNU_AA5</strain>
        <tissue evidence="3">Soma without cirri and trophi</tissue>
    </source>
</reference>
<dbReference type="OrthoDB" id="6378924at2759"/>
<dbReference type="Gene3D" id="3.40.50.1820">
    <property type="entry name" value="alpha/beta hydrolase"/>
    <property type="match status" value="1"/>
</dbReference>
<feature type="chain" id="PRO_5025650406" description="Alpha/beta hydrolase fold-5 domain-containing protein" evidence="1">
    <location>
        <begin position="20"/>
        <end position="479"/>
    </location>
</feature>
<evidence type="ECO:0000256" key="1">
    <source>
        <dbReference type="SAM" id="SignalP"/>
    </source>
</evidence>
<evidence type="ECO:0000313" key="4">
    <source>
        <dbReference type="Proteomes" id="UP000440578"/>
    </source>
</evidence>
<keyword evidence="4" id="KW-1185">Reference proteome</keyword>
<dbReference type="SUPFAM" id="SSF53474">
    <property type="entry name" value="alpha/beta-Hydrolases"/>
    <property type="match status" value="1"/>
</dbReference>